<evidence type="ECO:0000313" key="1">
    <source>
        <dbReference type="EMBL" id="KDR77683.1"/>
    </source>
</evidence>
<evidence type="ECO:0000313" key="2">
    <source>
        <dbReference type="Proteomes" id="UP000027222"/>
    </source>
</evidence>
<reference evidence="2" key="1">
    <citation type="journal article" date="2014" name="Proc. Natl. Acad. Sci. U.S.A.">
        <title>Extensive sampling of basidiomycete genomes demonstrates inadequacy of the white-rot/brown-rot paradigm for wood decay fungi.</title>
        <authorList>
            <person name="Riley R."/>
            <person name="Salamov A.A."/>
            <person name="Brown D.W."/>
            <person name="Nagy L.G."/>
            <person name="Floudas D."/>
            <person name="Held B.W."/>
            <person name="Levasseur A."/>
            <person name="Lombard V."/>
            <person name="Morin E."/>
            <person name="Otillar R."/>
            <person name="Lindquist E.A."/>
            <person name="Sun H."/>
            <person name="LaButti K.M."/>
            <person name="Schmutz J."/>
            <person name="Jabbour D."/>
            <person name="Luo H."/>
            <person name="Baker S.E."/>
            <person name="Pisabarro A.G."/>
            <person name="Walton J.D."/>
            <person name="Blanchette R.A."/>
            <person name="Henrissat B."/>
            <person name="Martin F."/>
            <person name="Cullen D."/>
            <person name="Hibbett D.S."/>
            <person name="Grigoriev I.V."/>
        </authorList>
    </citation>
    <scope>NUCLEOTIDE SEQUENCE [LARGE SCALE GENOMIC DNA]</scope>
    <source>
        <strain evidence="2">CBS 339.88</strain>
    </source>
</reference>
<keyword evidence="2" id="KW-1185">Reference proteome</keyword>
<dbReference type="Proteomes" id="UP000027222">
    <property type="component" value="Unassembled WGS sequence"/>
</dbReference>
<proteinExistence type="predicted"/>
<organism evidence="1 2">
    <name type="scientific">Galerina marginata (strain CBS 339.88)</name>
    <dbReference type="NCBI Taxonomy" id="685588"/>
    <lineage>
        <taxon>Eukaryota</taxon>
        <taxon>Fungi</taxon>
        <taxon>Dikarya</taxon>
        <taxon>Basidiomycota</taxon>
        <taxon>Agaricomycotina</taxon>
        <taxon>Agaricomycetes</taxon>
        <taxon>Agaricomycetidae</taxon>
        <taxon>Agaricales</taxon>
        <taxon>Agaricineae</taxon>
        <taxon>Strophariaceae</taxon>
        <taxon>Galerina</taxon>
    </lineage>
</organism>
<dbReference type="OrthoDB" id="2905436at2759"/>
<sequence>MFASVQVNAGNIVSAMADTVISIGQQTQLVVSGGGVKFNPPTAGNAGELDATNMTGEDQGLAVGFIGEGGFPNPLLVWQNVGNENTIQAEFTPIISAYVTSDYQQTQLITGQIVSPVLLNQNLALLPTQQLYTLSMKSDGSYFITADQAVSASPRPKIKFDPGFDYYLQGKSEAISVTNGLSSVILVKVSNADPKGKAEIFSEVGPGQSNAWPREVAETISVNVGGAGRVASYYGIVGKNLYINAA</sequence>
<name>A0A067TFC3_GALM3</name>
<protein>
    <submittedName>
        <fullName evidence="1">Uncharacterized protein</fullName>
    </submittedName>
</protein>
<dbReference type="AlphaFoldDB" id="A0A067TFC3"/>
<dbReference type="EMBL" id="KL142376">
    <property type="protein sequence ID" value="KDR77683.1"/>
    <property type="molecule type" value="Genomic_DNA"/>
</dbReference>
<dbReference type="HOGENOM" id="CLU_1129118_0_0_1"/>
<gene>
    <name evidence="1" type="ORF">GALMADRAFT_410617</name>
</gene>
<accession>A0A067TFC3</accession>